<dbReference type="PROSITE" id="PS51257">
    <property type="entry name" value="PROKAR_LIPOPROTEIN"/>
    <property type="match status" value="1"/>
</dbReference>
<dbReference type="InterPro" id="IPR046357">
    <property type="entry name" value="PPIase_dom_sf"/>
</dbReference>
<sequence length="243" mass="26517">MTRVLRPSLLAAVILAATACQSGQPTGTPSAVTPRKLDTPQARYSYLVGVDLARQVGPVKNEIDLAITLDALRSTLDGARPALDDAQLDVVRREFTVYLREKREAEQKAMIARNEEAGAAFLAENARKNPSVKSTPSGLQYEVVTEGKGARPQSTDTVRVHYIGRRFDGTTFDNSYERDHPVEIVLNQVMPGWSEGLSLMTVGSKYRLWMPAKLGYGDQGLQGEIEPGAGLSFEVELLEIAGQ</sequence>
<evidence type="ECO:0000313" key="10">
    <source>
        <dbReference type="Proteomes" id="UP001064632"/>
    </source>
</evidence>
<organism evidence="9 10">
    <name type="scientific">Tahibacter amnicola</name>
    <dbReference type="NCBI Taxonomy" id="2976241"/>
    <lineage>
        <taxon>Bacteria</taxon>
        <taxon>Pseudomonadati</taxon>
        <taxon>Pseudomonadota</taxon>
        <taxon>Gammaproteobacteria</taxon>
        <taxon>Lysobacterales</taxon>
        <taxon>Rhodanobacteraceae</taxon>
        <taxon>Tahibacter</taxon>
    </lineage>
</organism>
<feature type="domain" description="PPIase FKBP-type" evidence="8">
    <location>
        <begin position="155"/>
        <end position="241"/>
    </location>
</feature>
<gene>
    <name evidence="9" type="ORF">N4264_12710</name>
</gene>
<dbReference type="RefSeq" id="WP_261697403.1">
    <property type="nucleotide sequence ID" value="NZ_CP104694.1"/>
</dbReference>
<evidence type="ECO:0000256" key="7">
    <source>
        <dbReference type="SAM" id="SignalP"/>
    </source>
</evidence>
<comment type="catalytic activity">
    <reaction evidence="1 5 6">
        <text>[protein]-peptidylproline (omega=180) = [protein]-peptidylproline (omega=0)</text>
        <dbReference type="Rhea" id="RHEA:16237"/>
        <dbReference type="Rhea" id="RHEA-COMP:10747"/>
        <dbReference type="Rhea" id="RHEA-COMP:10748"/>
        <dbReference type="ChEBI" id="CHEBI:83833"/>
        <dbReference type="ChEBI" id="CHEBI:83834"/>
        <dbReference type="EC" id="5.2.1.8"/>
    </reaction>
</comment>
<protein>
    <recommendedName>
        <fullName evidence="6">Peptidyl-prolyl cis-trans isomerase</fullName>
        <ecNumber evidence="6">5.2.1.8</ecNumber>
    </recommendedName>
</protein>
<dbReference type="SUPFAM" id="SSF54534">
    <property type="entry name" value="FKBP-like"/>
    <property type="match status" value="1"/>
</dbReference>
<dbReference type="InterPro" id="IPR000774">
    <property type="entry name" value="PPIase_FKBP_N"/>
</dbReference>
<dbReference type="PROSITE" id="PS50059">
    <property type="entry name" value="FKBP_PPIASE"/>
    <property type="match status" value="1"/>
</dbReference>
<dbReference type="Gene3D" id="1.10.287.460">
    <property type="entry name" value="Peptidyl-prolyl cis-trans isomerase, FKBP-type, N-terminal domain"/>
    <property type="match status" value="1"/>
</dbReference>
<dbReference type="Gene3D" id="3.10.50.40">
    <property type="match status" value="1"/>
</dbReference>
<dbReference type="EMBL" id="CP104694">
    <property type="protein sequence ID" value="UXI70455.1"/>
    <property type="molecule type" value="Genomic_DNA"/>
</dbReference>
<evidence type="ECO:0000256" key="2">
    <source>
        <dbReference type="ARBA" id="ARBA00006577"/>
    </source>
</evidence>
<dbReference type="Proteomes" id="UP001064632">
    <property type="component" value="Chromosome"/>
</dbReference>
<reference evidence="9" key="1">
    <citation type="submission" date="2022-09" db="EMBL/GenBank/DDBJ databases">
        <title>Tahibacter sp. nov., isolated from a fresh water.</title>
        <authorList>
            <person name="Baek J.H."/>
            <person name="Lee J.K."/>
            <person name="Kim J.M."/>
            <person name="Jeon C.O."/>
        </authorList>
    </citation>
    <scope>NUCLEOTIDE SEQUENCE</scope>
    <source>
        <strain evidence="9">W38</strain>
    </source>
</reference>
<evidence type="ECO:0000256" key="4">
    <source>
        <dbReference type="ARBA" id="ARBA00023235"/>
    </source>
</evidence>
<dbReference type="PANTHER" id="PTHR43811">
    <property type="entry name" value="FKBP-TYPE PEPTIDYL-PROLYL CIS-TRANS ISOMERASE FKPA"/>
    <property type="match status" value="1"/>
</dbReference>
<dbReference type="Pfam" id="PF01346">
    <property type="entry name" value="FKBP_N"/>
    <property type="match status" value="1"/>
</dbReference>
<evidence type="ECO:0000256" key="5">
    <source>
        <dbReference type="PROSITE-ProRule" id="PRU00277"/>
    </source>
</evidence>
<comment type="similarity">
    <text evidence="2 6">Belongs to the FKBP-type PPIase family.</text>
</comment>
<dbReference type="InterPro" id="IPR036944">
    <property type="entry name" value="PPIase_FKBP_N_sf"/>
</dbReference>
<feature type="signal peptide" evidence="7">
    <location>
        <begin position="1"/>
        <end position="22"/>
    </location>
</feature>
<keyword evidence="10" id="KW-1185">Reference proteome</keyword>
<evidence type="ECO:0000256" key="3">
    <source>
        <dbReference type="ARBA" id="ARBA00023110"/>
    </source>
</evidence>
<keyword evidence="3 5" id="KW-0697">Rotamase</keyword>
<evidence type="ECO:0000259" key="8">
    <source>
        <dbReference type="PROSITE" id="PS50059"/>
    </source>
</evidence>
<dbReference type="PANTHER" id="PTHR43811:SF19">
    <property type="entry name" value="39 KDA FK506-BINDING NUCLEAR PROTEIN"/>
    <property type="match status" value="1"/>
</dbReference>
<proteinExistence type="inferred from homology"/>
<dbReference type="EC" id="5.2.1.8" evidence="6"/>
<evidence type="ECO:0000256" key="6">
    <source>
        <dbReference type="RuleBase" id="RU003915"/>
    </source>
</evidence>
<keyword evidence="4 5" id="KW-0413">Isomerase</keyword>
<evidence type="ECO:0000256" key="1">
    <source>
        <dbReference type="ARBA" id="ARBA00000971"/>
    </source>
</evidence>
<dbReference type="InterPro" id="IPR001179">
    <property type="entry name" value="PPIase_FKBP_dom"/>
</dbReference>
<keyword evidence="7" id="KW-0732">Signal</keyword>
<accession>A0ABY6BKR5</accession>
<name>A0ABY6BKR5_9GAMM</name>
<feature type="chain" id="PRO_5045189587" description="Peptidyl-prolyl cis-trans isomerase" evidence="7">
    <location>
        <begin position="23"/>
        <end position="243"/>
    </location>
</feature>
<dbReference type="Pfam" id="PF00254">
    <property type="entry name" value="FKBP_C"/>
    <property type="match status" value="1"/>
</dbReference>
<dbReference type="GO" id="GO:0016853">
    <property type="term" value="F:isomerase activity"/>
    <property type="evidence" value="ECO:0007669"/>
    <property type="project" value="UniProtKB-KW"/>
</dbReference>
<evidence type="ECO:0000313" key="9">
    <source>
        <dbReference type="EMBL" id="UXI70455.1"/>
    </source>
</evidence>